<reference evidence="1" key="1">
    <citation type="submission" date="2021-04" db="EMBL/GenBank/DDBJ databases">
        <title>Genome based classification of Actinospica acidithermotolerans sp. nov., an actinobacterium isolated from an Indonesian hot spring.</title>
        <authorList>
            <person name="Kusuma A.B."/>
            <person name="Putra K.E."/>
            <person name="Nafisah S."/>
            <person name="Loh J."/>
            <person name="Nouioui I."/>
            <person name="Goodfellow M."/>
        </authorList>
    </citation>
    <scope>NUCLEOTIDE SEQUENCE</scope>
    <source>
        <strain evidence="1">CSCA 57</strain>
    </source>
</reference>
<gene>
    <name evidence="1" type="ORF">KDL01_36800</name>
</gene>
<dbReference type="AlphaFoldDB" id="A0A941EW34"/>
<protein>
    <submittedName>
        <fullName evidence="1">Tetratricopeptide repeat protein</fullName>
    </submittedName>
</protein>
<name>A0A941EW34_9ACTN</name>
<accession>A0A941EW34</accession>
<dbReference type="SMART" id="SM00028">
    <property type="entry name" value="TPR"/>
    <property type="match status" value="9"/>
</dbReference>
<dbReference type="InterPro" id="IPR019734">
    <property type="entry name" value="TPR_rpt"/>
</dbReference>
<dbReference type="PANTHER" id="PTHR47691">
    <property type="entry name" value="REGULATOR-RELATED"/>
    <property type="match status" value="1"/>
</dbReference>
<dbReference type="Proteomes" id="UP000675781">
    <property type="component" value="Unassembled WGS sequence"/>
</dbReference>
<evidence type="ECO:0000313" key="2">
    <source>
        <dbReference type="Proteomes" id="UP000675781"/>
    </source>
</evidence>
<feature type="non-terminal residue" evidence="1">
    <location>
        <position position="1"/>
    </location>
</feature>
<dbReference type="Gene3D" id="1.25.40.10">
    <property type="entry name" value="Tetratricopeptide repeat domain"/>
    <property type="match status" value="2"/>
</dbReference>
<dbReference type="InterPro" id="IPR011990">
    <property type="entry name" value="TPR-like_helical_dom_sf"/>
</dbReference>
<evidence type="ECO:0000313" key="1">
    <source>
        <dbReference type="EMBL" id="MBR7838885.1"/>
    </source>
</evidence>
<dbReference type="SUPFAM" id="SSF48452">
    <property type="entry name" value="TPR-like"/>
    <property type="match status" value="2"/>
</dbReference>
<dbReference type="Pfam" id="PF13424">
    <property type="entry name" value="TPR_12"/>
    <property type="match status" value="3"/>
</dbReference>
<dbReference type="RefSeq" id="WP_212533335.1">
    <property type="nucleotide sequence ID" value="NZ_JAGSOG010000343.1"/>
</dbReference>
<dbReference type="EMBL" id="JAGSOG010000343">
    <property type="protein sequence ID" value="MBR7838885.1"/>
    <property type="molecule type" value="Genomic_DNA"/>
</dbReference>
<dbReference type="SUPFAM" id="SSF52540">
    <property type="entry name" value="P-loop containing nucleoside triphosphate hydrolases"/>
    <property type="match status" value="1"/>
</dbReference>
<dbReference type="PANTHER" id="PTHR47691:SF3">
    <property type="entry name" value="HTH-TYPE TRANSCRIPTIONAL REGULATOR RV0890C-RELATED"/>
    <property type="match status" value="1"/>
</dbReference>
<dbReference type="InterPro" id="IPR027417">
    <property type="entry name" value="P-loop_NTPase"/>
</dbReference>
<comment type="caution">
    <text evidence="1">The sequence shown here is derived from an EMBL/GenBank/DDBJ whole genome shotgun (WGS) entry which is preliminary data.</text>
</comment>
<keyword evidence="2" id="KW-1185">Reference proteome</keyword>
<proteinExistence type="predicted"/>
<dbReference type="Gene3D" id="3.40.50.300">
    <property type="entry name" value="P-loop containing nucleotide triphosphate hydrolases"/>
    <property type="match status" value="1"/>
</dbReference>
<sequence>GGVGKTALAVRAAHRLAPRFPDGQLFLDLYGFTQGTAPREPGDALAALLSALGVPPQQIPAELGARAAFYRDRLADTRTLIVLDNAVDEAQVTPLLPACATCLVLVTSRKRLKALDDALPLPLDVLPPGEAVTLLRRAARLGEEPGNEALLEQAAALCGRLPLALLIAGALVRTGGEAWNLSVLIERLTVRRPGQELAGFTDGTRSVPAVFELSYQQLSGDLQRLFRLIGLLPGPELDAYAAAALLDSDPGTADGLLQRLADHSLLTGVSRGRYRPHDLIRAHARTLATALDPEPEREAALDRLLHYYAHTAQRASQPIARFPRPAPVSPAPAFAPTFADPDAAHAWLRIEHPDLDAAFTHAHTHGLVGHAIALGAGLAEILLTDGPWTRAFEVHQAAADSAENAGHPADHANALTDLGRVRYTTGDYAGADDALASALESYRVHEDALGQANSLTELGRVRYVTGDYSAADDALTRALEIFRVLDNPLGQANALAELGRVRHVSGDYPAADEALTRALEIFRVLGNRLGQANALNNLGQVRSLGGDYPGAGDALTGALEIFRVIGNRLGEATALNGLGRARMSTGDYPGAGEAFIEALEICRAIGFQLGEAYVLSEAGRLRERTQDYAGADEAHTGALEIFRTVGDRLGEANALTDLGSVRSAIGDNPGASETLVHALEIYREIGDQGNEAWALNHYAAAVAASGDRPRALDLYQQALAMNRELSKPDDEAVSLEGIAEHYSATGDTVQGATYLNQALEIYSRLGMRADIERVQARVDESTGSAAT</sequence>
<organism evidence="1 2">
    <name type="scientific">Actinospica durhamensis</name>
    <dbReference type="NCBI Taxonomy" id="1508375"/>
    <lineage>
        <taxon>Bacteria</taxon>
        <taxon>Bacillati</taxon>
        <taxon>Actinomycetota</taxon>
        <taxon>Actinomycetes</taxon>
        <taxon>Catenulisporales</taxon>
        <taxon>Actinospicaceae</taxon>
        <taxon>Actinospica</taxon>
    </lineage>
</organism>